<organism evidence="2 3">
    <name type="scientific">Candidatus Mediterraneibacter tabaqchaliae</name>
    <dbReference type="NCBI Taxonomy" id="2838689"/>
    <lineage>
        <taxon>Bacteria</taxon>
        <taxon>Bacillati</taxon>
        <taxon>Bacillota</taxon>
        <taxon>Clostridia</taxon>
        <taxon>Lachnospirales</taxon>
        <taxon>Lachnospiraceae</taxon>
        <taxon>Mediterraneibacter</taxon>
    </lineage>
</organism>
<protein>
    <submittedName>
        <fullName evidence="2">DUF624 domain-containing protein</fullName>
    </submittedName>
</protein>
<dbReference type="AlphaFoldDB" id="A0A9D2R3B9"/>
<proteinExistence type="predicted"/>
<feature type="transmembrane region" description="Helical" evidence="1">
    <location>
        <begin position="71"/>
        <end position="97"/>
    </location>
</feature>
<keyword evidence="1" id="KW-0472">Membrane</keyword>
<feature type="transmembrane region" description="Helical" evidence="1">
    <location>
        <begin position="103"/>
        <end position="127"/>
    </location>
</feature>
<feature type="transmembrane region" description="Helical" evidence="1">
    <location>
        <begin position="22"/>
        <end position="50"/>
    </location>
</feature>
<comment type="caution">
    <text evidence="2">The sequence shown here is derived from an EMBL/GenBank/DDBJ whole genome shotgun (WGS) entry which is preliminary data.</text>
</comment>
<reference evidence="2" key="2">
    <citation type="submission" date="2021-04" db="EMBL/GenBank/DDBJ databases">
        <authorList>
            <person name="Gilroy R."/>
        </authorList>
    </citation>
    <scope>NUCLEOTIDE SEQUENCE</scope>
    <source>
        <strain evidence="2">ChiGjej3B3-11674</strain>
    </source>
</reference>
<sequence length="204" mass="22598">MKNLFNVENPVWVFMGKLVDMLLLSGLWVICSLPVVTIGASTAALYYVTLKLANNEEGYTVRSFFHAFKENLIPGIPLGIGALAVGIFLGCDIYMYSRLDGKMGIVLLWAVIVLLAVYLMALVWLFPLMARCKTDWKHLLVMAFVMSIKNFGWTLLMLVSAACLFALGLFVMAPLLVVAIGGTAYIHSKILNMLWEGYHLGLEA</sequence>
<keyword evidence="1" id="KW-1133">Transmembrane helix</keyword>
<evidence type="ECO:0000256" key="1">
    <source>
        <dbReference type="SAM" id="Phobius"/>
    </source>
</evidence>
<dbReference type="InterPro" id="IPR006938">
    <property type="entry name" value="DUF624"/>
</dbReference>
<evidence type="ECO:0000313" key="2">
    <source>
        <dbReference type="EMBL" id="HJD34639.1"/>
    </source>
</evidence>
<feature type="transmembrane region" description="Helical" evidence="1">
    <location>
        <begin position="139"/>
        <end position="159"/>
    </location>
</feature>
<reference evidence="2" key="1">
    <citation type="journal article" date="2021" name="PeerJ">
        <title>Extensive microbial diversity within the chicken gut microbiome revealed by metagenomics and culture.</title>
        <authorList>
            <person name="Gilroy R."/>
            <person name="Ravi A."/>
            <person name="Getino M."/>
            <person name="Pursley I."/>
            <person name="Horton D.L."/>
            <person name="Alikhan N.F."/>
            <person name="Baker D."/>
            <person name="Gharbi K."/>
            <person name="Hall N."/>
            <person name="Watson M."/>
            <person name="Adriaenssens E.M."/>
            <person name="Foster-Nyarko E."/>
            <person name="Jarju S."/>
            <person name="Secka A."/>
            <person name="Antonio M."/>
            <person name="Oren A."/>
            <person name="Chaudhuri R.R."/>
            <person name="La Ragione R."/>
            <person name="Hildebrand F."/>
            <person name="Pallen M.J."/>
        </authorList>
    </citation>
    <scope>NUCLEOTIDE SEQUENCE</scope>
    <source>
        <strain evidence="2">ChiGjej3B3-11674</strain>
    </source>
</reference>
<name>A0A9D2R3B9_9FIRM</name>
<feature type="transmembrane region" description="Helical" evidence="1">
    <location>
        <begin position="165"/>
        <end position="186"/>
    </location>
</feature>
<keyword evidence="1" id="KW-0812">Transmembrane</keyword>
<gene>
    <name evidence="2" type="ORF">H9911_08885</name>
</gene>
<accession>A0A9D2R3B9</accession>
<dbReference type="Proteomes" id="UP000823897">
    <property type="component" value="Unassembled WGS sequence"/>
</dbReference>
<evidence type="ECO:0000313" key="3">
    <source>
        <dbReference type="Proteomes" id="UP000823897"/>
    </source>
</evidence>
<dbReference type="Pfam" id="PF04854">
    <property type="entry name" value="DUF624"/>
    <property type="match status" value="1"/>
</dbReference>
<dbReference type="EMBL" id="DWUV01000169">
    <property type="protein sequence ID" value="HJD34639.1"/>
    <property type="molecule type" value="Genomic_DNA"/>
</dbReference>